<dbReference type="EMBL" id="BGZK01000698">
    <property type="protein sequence ID" value="GBP56659.1"/>
    <property type="molecule type" value="Genomic_DNA"/>
</dbReference>
<name>A0A4C1X2S6_EUMVA</name>
<reference evidence="1 2" key="1">
    <citation type="journal article" date="2019" name="Commun. Biol.">
        <title>The bagworm genome reveals a unique fibroin gene that provides high tensile strength.</title>
        <authorList>
            <person name="Kono N."/>
            <person name="Nakamura H."/>
            <person name="Ohtoshi R."/>
            <person name="Tomita M."/>
            <person name="Numata K."/>
            <person name="Arakawa K."/>
        </authorList>
    </citation>
    <scope>NUCLEOTIDE SEQUENCE [LARGE SCALE GENOMIC DNA]</scope>
</reference>
<evidence type="ECO:0000313" key="1">
    <source>
        <dbReference type="EMBL" id="GBP56659.1"/>
    </source>
</evidence>
<dbReference type="AlphaFoldDB" id="A0A4C1X2S6"/>
<comment type="caution">
    <text evidence="1">The sequence shown here is derived from an EMBL/GenBank/DDBJ whole genome shotgun (WGS) entry which is preliminary data.</text>
</comment>
<proteinExistence type="predicted"/>
<evidence type="ECO:0000313" key="2">
    <source>
        <dbReference type="Proteomes" id="UP000299102"/>
    </source>
</evidence>
<dbReference type="Proteomes" id="UP000299102">
    <property type="component" value="Unassembled WGS sequence"/>
</dbReference>
<gene>
    <name evidence="1" type="ORF">EVAR_12337_1</name>
</gene>
<keyword evidence="2" id="KW-1185">Reference proteome</keyword>
<accession>A0A4C1X2S6</accession>
<organism evidence="1 2">
    <name type="scientific">Eumeta variegata</name>
    <name type="common">Bagworm moth</name>
    <name type="synonym">Eumeta japonica</name>
    <dbReference type="NCBI Taxonomy" id="151549"/>
    <lineage>
        <taxon>Eukaryota</taxon>
        <taxon>Metazoa</taxon>
        <taxon>Ecdysozoa</taxon>
        <taxon>Arthropoda</taxon>
        <taxon>Hexapoda</taxon>
        <taxon>Insecta</taxon>
        <taxon>Pterygota</taxon>
        <taxon>Neoptera</taxon>
        <taxon>Endopterygota</taxon>
        <taxon>Lepidoptera</taxon>
        <taxon>Glossata</taxon>
        <taxon>Ditrysia</taxon>
        <taxon>Tineoidea</taxon>
        <taxon>Psychidae</taxon>
        <taxon>Oiketicinae</taxon>
        <taxon>Eumeta</taxon>
    </lineage>
</organism>
<sequence>MTEIHFMSMRAELWAKANTYRHATETKLANTPQRPLMCFWVTCPISYFLFSHYKGMWSIAARLGGQVCDMRMKQELPVIPTADELADEFLSQVTPLAP</sequence>
<protein>
    <submittedName>
        <fullName evidence="1">Uncharacterized protein</fullName>
    </submittedName>
</protein>